<accession>A0AAD6RBN4</accession>
<evidence type="ECO:0000313" key="1">
    <source>
        <dbReference type="EMBL" id="KAJ7005741.1"/>
    </source>
</evidence>
<sequence>MSNLVYNSSKLSLSLAAKRDDEEEAQLSPYLSVSLLPFVLRTSVNNGKKQPSHAFVYPAFETQFMWAPWSYKTVVAVEPNRLMRRNAGNVDAATLPNGFEVPLEAVN</sequence>
<dbReference type="EMBL" id="JAQIZT010000002">
    <property type="protein sequence ID" value="KAJ7005741.1"/>
    <property type="molecule type" value="Genomic_DNA"/>
</dbReference>
<reference evidence="1" key="1">
    <citation type="journal article" date="2023" name="Mol. Ecol. Resour.">
        <title>Chromosome-level genome assembly of a triploid poplar Populus alba 'Berolinensis'.</title>
        <authorList>
            <person name="Chen S."/>
            <person name="Yu Y."/>
            <person name="Wang X."/>
            <person name="Wang S."/>
            <person name="Zhang T."/>
            <person name="Zhou Y."/>
            <person name="He R."/>
            <person name="Meng N."/>
            <person name="Wang Y."/>
            <person name="Liu W."/>
            <person name="Liu Z."/>
            <person name="Liu J."/>
            <person name="Guo Q."/>
            <person name="Huang H."/>
            <person name="Sederoff R.R."/>
            <person name="Wang G."/>
            <person name="Qu G."/>
            <person name="Chen S."/>
        </authorList>
    </citation>
    <scope>NUCLEOTIDE SEQUENCE</scope>
    <source>
        <strain evidence="1">SC-2020</strain>
    </source>
</reference>
<comment type="caution">
    <text evidence="1">The sequence shown here is derived from an EMBL/GenBank/DDBJ whole genome shotgun (WGS) entry which is preliminary data.</text>
</comment>
<gene>
    <name evidence="1" type="ORF">NC653_005151</name>
</gene>
<dbReference type="Proteomes" id="UP001164929">
    <property type="component" value="Chromosome 2"/>
</dbReference>
<organism evidence="1 2">
    <name type="scientific">Populus alba x Populus x berolinensis</name>
    <dbReference type="NCBI Taxonomy" id="444605"/>
    <lineage>
        <taxon>Eukaryota</taxon>
        <taxon>Viridiplantae</taxon>
        <taxon>Streptophyta</taxon>
        <taxon>Embryophyta</taxon>
        <taxon>Tracheophyta</taxon>
        <taxon>Spermatophyta</taxon>
        <taxon>Magnoliopsida</taxon>
        <taxon>eudicotyledons</taxon>
        <taxon>Gunneridae</taxon>
        <taxon>Pentapetalae</taxon>
        <taxon>rosids</taxon>
        <taxon>fabids</taxon>
        <taxon>Malpighiales</taxon>
        <taxon>Salicaceae</taxon>
        <taxon>Saliceae</taxon>
        <taxon>Populus</taxon>
    </lineage>
</organism>
<protein>
    <submittedName>
        <fullName evidence="1">Uncharacterized protein</fullName>
    </submittedName>
</protein>
<evidence type="ECO:0000313" key="2">
    <source>
        <dbReference type="Proteomes" id="UP001164929"/>
    </source>
</evidence>
<keyword evidence="2" id="KW-1185">Reference proteome</keyword>
<dbReference type="AlphaFoldDB" id="A0AAD6RBN4"/>
<name>A0AAD6RBN4_9ROSI</name>
<proteinExistence type="predicted"/>